<dbReference type="PATRIC" id="fig|1195236.3.peg.3957"/>
<evidence type="ECO:0000313" key="12">
    <source>
        <dbReference type="Proteomes" id="UP000014155"/>
    </source>
</evidence>
<keyword evidence="7" id="KW-0902">Two-component regulatory system</keyword>
<organism evidence="11 12">
    <name type="scientific">Ruminiclostridium cellobioparum subsp. termitidis CT1112</name>
    <dbReference type="NCBI Taxonomy" id="1195236"/>
    <lineage>
        <taxon>Bacteria</taxon>
        <taxon>Bacillati</taxon>
        <taxon>Bacillota</taxon>
        <taxon>Clostridia</taxon>
        <taxon>Eubacteriales</taxon>
        <taxon>Oscillospiraceae</taxon>
        <taxon>Ruminiclostridium</taxon>
    </lineage>
</organism>
<evidence type="ECO:0000259" key="10">
    <source>
        <dbReference type="PROSITE" id="PS50885"/>
    </source>
</evidence>
<dbReference type="InterPro" id="IPR004358">
    <property type="entry name" value="Sig_transdc_His_kin-like_C"/>
</dbReference>
<dbReference type="SUPFAM" id="SSF47384">
    <property type="entry name" value="Homodimeric domain of signal transducing histidine kinase"/>
    <property type="match status" value="1"/>
</dbReference>
<keyword evidence="8" id="KW-1133">Transmembrane helix</keyword>
<feature type="transmembrane region" description="Helical" evidence="8">
    <location>
        <begin position="66"/>
        <end position="85"/>
    </location>
</feature>
<feature type="domain" description="HAMP" evidence="10">
    <location>
        <begin position="366"/>
        <end position="421"/>
    </location>
</feature>
<dbReference type="PROSITE" id="PS50885">
    <property type="entry name" value="HAMP"/>
    <property type="match status" value="1"/>
</dbReference>
<evidence type="ECO:0000256" key="2">
    <source>
        <dbReference type="ARBA" id="ARBA00004370"/>
    </source>
</evidence>
<dbReference type="Pfam" id="PF02518">
    <property type="entry name" value="HATPase_c"/>
    <property type="match status" value="1"/>
</dbReference>
<dbReference type="Gene3D" id="6.10.340.10">
    <property type="match status" value="1"/>
</dbReference>
<dbReference type="PROSITE" id="PS50109">
    <property type="entry name" value="HIS_KIN"/>
    <property type="match status" value="1"/>
</dbReference>
<dbReference type="SUPFAM" id="SSF55874">
    <property type="entry name" value="ATPase domain of HSP90 chaperone/DNA topoisomerase II/histidine kinase"/>
    <property type="match status" value="1"/>
</dbReference>
<evidence type="ECO:0000256" key="6">
    <source>
        <dbReference type="ARBA" id="ARBA00022777"/>
    </source>
</evidence>
<dbReference type="SMART" id="SM00387">
    <property type="entry name" value="HATPase_c"/>
    <property type="match status" value="1"/>
</dbReference>
<feature type="domain" description="Histidine kinase" evidence="9">
    <location>
        <begin position="466"/>
        <end position="722"/>
    </location>
</feature>
<dbReference type="InterPro" id="IPR003594">
    <property type="entry name" value="HATPase_dom"/>
</dbReference>
<proteinExistence type="predicted"/>
<dbReference type="CDD" id="cd00082">
    <property type="entry name" value="HisKA"/>
    <property type="match status" value="1"/>
</dbReference>
<dbReference type="AlphaFoldDB" id="S0FGC5"/>
<feature type="transmembrane region" description="Helical" evidence="8">
    <location>
        <begin position="147"/>
        <end position="169"/>
    </location>
</feature>
<dbReference type="Proteomes" id="UP000014155">
    <property type="component" value="Unassembled WGS sequence"/>
</dbReference>
<evidence type="ECO:0000256" key="5">
    <source>
        <dbReference type="ARBA" id="ARBA00022679"/>
    </source>
</evidence>
<feature type="transmembrane region" description="Helical" evidence="8">
    <location>
        <begin position="202"/>
        <end position="222"/>
    </location>
</feature>
<comment type="caution">
    <text evidence="11">The sequence shown here is derived from an EMBL/GenBank/DDBJ whole genome shotgun (WGS) entry which is preliminary data.</text>
</comment>
<keyword evidence="8" id="KW-0812">Transmembrane</keyword>
<evidence type="ECO:0000259" key="9">
    <source>
        <dbReference type="PROSITE" id="PS50109"/>
    </source>
</evidence>
<dbReference type="EMBL" id="AORV01000054">
    <property type="protein sequence ID" value="EMS70420.1"/>
    <property type="molecule type" value="Genomic_DNA"/>
</dbReference>
<dbReference type="STRING" id="1195236.CTER_3744"/>
<evidence type="ECO:0000256" key="3">
    <source>
        <dbReference type="ARBA" id="ARBA00012438"/>
    </source>
</evidence>
<sequence length="722" mass="81750">MKLDTIRKKSKLVKSIVNNNVVTSIILLYYLVTVIVSVIFYPMVQMLLNYPPNNEEVSVRLGTSNIGQYIIIVFLSMLIGTFLFIRTFRGINNWDKLDPRKEEDLKELNAIRKKCINIPYLVFLGQALIVNIPLIPVLLLVRNLNNISLLAVIKVLIMVFSLMCLAAVISHTFSRRLFKIILLRTYTGGEKEGIRIGLKNKIFFQIIPMLILTMLFTALIGYSRLVDEKGDMLYSLYKMQLSESIDNMNTDLKNPEQAFNILKEIKFNSNEPIYFVKTPGGDILTSDNKNIGGYLTYFISNPYEGDRIFDINSETQGIVAVIDSNGAEWRMGVIFKVASGNVLMFFLLGFLALLFLNVFVLYYFSKSLADEISLVAENLTEIAEGENVDLDRELAVISNDELGDLVVAFNKIQQKEKEHICELEEKQAIIIEREQLAQDTLKKLKQLQMQLINQEKLAGIGQLAAGVAHEINTPLGYVSSNIETLKNYIMNYRTMLDTYRNFYKEVCKLCPNQSIPGINTVYNTENKINIDFINSDITDLFNDVSDGLERISKIVMGLRTFSRVDQQNEFEEYDLNNGIQNTLLVANNEIKYHAKVELFLGDIPNIYANGGQINQVLLNIIINAVHATKSKEDINSSLITVRTYSDERYASCEIEDNGTGIPENIIGRIFDPFYTTKPVGQGTGLGLSIAYDIIVNKHKGELLVDSKPDVGSKFTVRLPVHR</sequence>
<dbReference type="RefSeq" id="WP_004628280.1">
    <property type="nucleotide sequence ID" value="NZ_AORV01000054.1"/>
</dbReference>
<dbReference type="CDD" id="cd06225">
    <property type="entry name" value="HAMP"/>
    <property type="match status" value="1"/>
</dbReference>
<dbReference type="PRINTS" id="PR00344">
    <property type="entry name" value="BCTRLSENSOR"/>
</dbReference>
<dbReference type="InterPro" id="IPR003660">
    <property type="entry name" value="HAMP_dom"/>
</dbReference>
<gene>
    <name evidence="11" type="ORF">CTER_3744</name>
</gene>
<protein>
    <recommendedName>
        <fullName evidence="3">histidine kinase</fullName>
        <ecNumber evidence="3">2.7.13.3</ecNumber>
    </recommendedName>
</protein>
<keyword evidence="8" id="KW-0472">Membrane</keyword>
<dbReference type="InterPro" id="IPR003661">
    <property type="entry name" value="HisK_dim/P_dom"/>
</dbReference>
<dbReference type="GO" id="GO:0016020">
    <property type="term" value="C:membrane"/>
    <property type="evidence" value="ECO:0007669"/>
    <property type="project" value="UniProtKB-SubCell"/>
</dbReference>
<keyword evidence="6 11" id="KW-0418">Kinase</keyword>
<evidence type="ECO:0000256" key="4">
    <source>
        <dbReference type="ARBA" id="ARBA00022553"/>
    </source>
</evidence>
<keyword evidence="4" id="KW-0597">Phosphoprotein</keyword>
<dbReference type="PANTHER" id="PTHR43065">
    <property type="entry name" value="SENSOR HISTIDINE KINASE"/>
    <property type="match status" value="1"/>
</dbReference>
<comment type="subcellular location">
    <subcellularLocation>
        <location evidence="2">Membrane</location>
    </subcellularLocation>
</comment>
<dbReference type="InterPro" id="IPR036890">
    <property type="entry name" value="HATPase_C_sf"/>
</dbReference>
<dbReference type="EC" id="2.7.13.3" evidence="3"/>
<dbReference type="eggNOG" id="COG4191">
    <property type="taxonomic scope" value="Bacteria"/>
</dbReference>
<name>S0FGC5_RUMCE</name>
<comment type="catalytic activity">
    <reaction evidence="1">
        <text>ATP + protein L-histidine = ADP + protein N-phospho-L-histidine.</text>
        <dbReference type="EC" id="2.7.13.3"/>
    </reaction>
</comment>
<dbReference type="InterPro" id="IPR005467">
    <property type="entry name" value="His_kinase_dom"/>
</dbReference>
<evidence type="ECO:0000256" key="7">
    <source>
        <dbReference type="ARBA" id="ARBA00023012"/>
    </source>
</evidence>
<feature type="transmembrane region" description="Helical" evidence="8">
    <location>
        <begin position="120"/>
        <end position="141"/>
    </location>
</feature>
<evidence type="ECO:0000256" key="8">
    <source>
        <dbReference type="SAM" id="Phobius"/>
    </source>
</evidence>
<feature type="transmembrane region" description="Helical" evidence="8">
    <location>
        <begin position="21"/>
        <end position="44"/>
    </location>
</feature>
<dbReference type="GO" id="GO:0000155">
    <property type="term" value="F:phosphorelay sensor kinase activity"/>
    <property type="evidence" value="ECO:0007669"/>
    <property type="project" value="InterPro"/>
</dbReference>
<dbReference type="PANTHER" id="PTHR43065:SF50">
    <property type="entry name" value="HISTIDINE KINASE"/>
    <property type="match status" value="1"/>
</dbReference>
<dbReference type="Gene3D" id="3.30.565.10">
    <property type="entry name" value="Histidine kinase-like ATPase, C-terminal domain"/>
    <property type="match status" value="1"/>
</dbReference>
<reference evidence="11 12" key="1">
    <citation type="journal article" date="2013" name="Genome Announc.">
        <title>Draft Genome Sequence of the Cellulolytic, Mesophilic, Anaerobic Bacterium Clostridium termitidis Strain CT1112 (DSM 5398).</title>
        <authorList>
            <person name="Lal S."/>
            <person name="Ramachandran U."/>
            <person name="Zhang X."/>
            <person name="Munir R."/>
            <person name="Sparling R."/>
            <person name="Levin D.B."/>
        </authorList>
    </citation>
    <scope>NUCLEOTIDE SEQUENCE [LARGE SCALE GENOMIC DNA]</scope>
    <source>
        <strain evidence="11 12">CT1112</strain>
    </source>
</reference>
<dbReference type="Gene3D" id="1.10.287.130">
    <property type="match status" value="1"/>
</dbReference>
<accession>S0FGC5</accession>
<dbReference type="InterPro" id="IPR036097">
    <property type="entry name" value="HisK_dim/P_sf"/>
</dbReference>
<evidence type="ECO:0000256" key="1">
    <source>
        <dbReference type="ARBA" id="ARBA00000085"/>
    </source>
</evidence>
<keyword evidence="12" id="KW-1185">Reference proteome</keyword>
<keyword evidence="5" id="KW-0808">Transferase</keyword>
<evidence type="ECO:0000313" key="11">
    <source>
        <dbReference type="EMBL" id="EMS70420.1"/>
    </source>
</evidence>
<feature type="transmembrane region" description="Helical" evidence="8">
    <location>
        <begin position="342"/>
        <end position="364"/>
    </location>
</feature>